<dbReference type="SMART" id="SM00903">
    <property type="entry name" value="Flavin_Reduct"/>
    <property type="match status" value="1"/>
</dbReference>
<dbReference type="Gene3D" id="2.30.110.10">
    <property type="entry name" value="Electron Transport, Fmn-binding Protein, Chain A"/>
    <property type="match status" value="1"/>
</dbReference>
<feature type="domain" description="Flavin reductase like" evidence="4">
    <location>
        <begin position="15"/>
        <end position="170"/>
    </location>
</feature>
<dbReference type="Proteomes" id="UP000230914">
    <property type="component" value="Unassembled WGS sequence"/>
</dbReference>
<dbReference type="InterPro" id="IPR012349">
    <property type="entry name" value="Split_barrel_FMN-bd"/>
</dbReference>
<accession>A0A2G6KB74</accession>
<dbReference type="PANTHER" id="PTHR43567:SF1">
    <property type="entry name" value="FLAVOREDOXIN"/>
    <property type="match status" value="1"/>
</dbReference>
<reference evidence="5 6" key="1">
    <citation type="submission" date="2017-10" db="EMBL/GenBank/DDBJ databases">
        <title>Novel microbial diversity and functional potential in the marine mammal oral microbiome.</title>
        <authorList>
            <person name="Dudek N.K."/>
            <person name="Sun C.L."/>
            <person name="Burstein D."/>
            <person name="Kantor R.S."/>
            <person name="Aliaga Goltsman D.S."/>
            <person name="Bik E.M."/>
            <person name="Thomas B.C."/>
            <person name="Banfield J.F."/>
            <person name="Relman D.A."/>
        </authorList>
    </citation>
    <scope>NUCLEOTIDE SEQUENCE [LARGE SCALE GENOMIC DNA]</scope>
    <source>
        <strain evidence="5">DOLJORAL78_61_10</strain>
    </source>
</reference>
<evidence type="ECO:0000313" key="6">
    <source>
        <dbReference type="Proteomes" id="UP000230914"/>
    </source>
</evidence>
<evidence type="ECO:0000256" key="2">
    <source>
        <dbReference type="ARBA" id="ARBA00022630"/>
    </source>
</evidence>
<dbReference type="AlphaFoldDB" id="A0A2G6KB74"/>
<gene>
    <name evidence="5" type="ORF">CSA55_04235</name>
</gene>
<dbReference type="InterPro" id="IPR002563">
    <property type="entry name" value="Flavin_Rdtase-like_dom"/>
</dbReference>
<dbReference type="Pfam" id="PF01613">
    <property type="entry name" value="Flavin_Reduct"/>
    <property type="match status" value="1"/>
</dbReference>
<comment type="caution">
    <text evidence="5">The sequence shown here is derived from an EMBL/GenBank/DDBJ whole genome shotgun (WGS) entry which is preliminary data.</text>
</comment>
<keyword evidence="2" id="KW-0285">Flavoprotein</keyword>
<comment type="similarity">
    <text evidence="3">Belongs to the flavoredoxin family.</text>
</comment>
<dbReference type="InterPro" id="IPR052174">
    <property type="entry name" value="Flavoredoxin"/>
</dbReference>
<organism evidence="5 6">
    <name type="scientific">Ilumatobacter coccineus</name>
    <dbReference type="NCBI Taxonomy" id="467094"/>
    <lineage>
        <taxon>Bacteria</taxon>
        <taxon>Bacillati</taxon>
        <taxon>Actinomycetota</taxon>
        <taxon>Acidimicrobiia</taxon>
        <taxon>Acidimicrobiales</taxon>
        <taxon>Ilumatobacteraceae</taxon>
        <taxon>Ilumatobacter</taxon>
    </lineage>
</organism>
<evidence type="ECO:0000256" key="1">
    <source>
        <dbReference type="ARBA" id="ARBA00001917"/>
    </source>
</evidence>
<proteinExistence type="inferred from homology"/>
<dbReference type="SUPFAM" id="SSF50475">
    <property type="entry name" value="FMN-binding split barrel"/>
    <property type="match status" value="1"/>
</dbReference>
<sequence>MGTRGLSGELINRVTWKIPNALALVGSRAGDERNAMTTSWITQLAMEPVLVGVGIDNKAVTRRLIGEGGAFSVNLWNADDTRAFVKFSKPAIYEVGDRGATLNGRPVRDGVTGVPIFDEAIVWIECEVRQTHDLGSHTLFIGEVVDLAINDDDARAAAMSDTRMKYGGVRRGGH</sequence>
<comment type="cofactor">
    <cofactor evidence="1">
        <name>FMN</name>
        <dbReference type="ChEBI" id="CHEBI:58210"/>
    </cofactor>
</comment>
<dbReference type="GO" id="GO:0010181">
    <property type="term" value="F:FMN binding"/>
    <property type="evidence" value="ECO:0007669"/>
    <property type="project" value="InterPro"/>
</dbReference>
<dbReference type="EMBL" id="PDSL01000054">
    <property type="protein sequence ID" value="PIE32059.1"/>
    <property type="molecule type" value="Genomic_DNA"/>
</dbReference>
<dbReference type="GO" id="GO:0016646">
    <property type="term" value="F:oxidoreductase activity, acting on the CH-NH group of donors, NAD or NADP as acceptor"/>
    <property type="evidence" value="ECO:0007669"/>
    <property type="project" value="UniProtKB-ARBA"/>
</dbReference>
<evidence type="ECO:0000259" key="4">
    <source>
        <dbReference type="SMART" id="SM00903"/>
    </source>
</evidence>
<evidence type="ECO:0000256" key="3">
    <source>
        <dbReference type="ARBA" id="ARBA00038054"/>
    </source>
</evidence>
<evidence type="ECO:0000313" key="5">
    <source>
        <dbReference type="EMBL" id="PIE32059.1"/>
    </source>
</evidence>
<dbReference type="PANTHER" id="PTHR43567">
    <property type="entry name" value="FLAVOREDOXIN-RELATED-RELATED"/>
    <property type="match status" value="1"/>
</dbReference>
<protein>
    <recommendedName>
        <fullName evidence="4">Flavin reductase like domain-containing protein</fullName>
    </recommendedName>
</protein>
<name>A0A2G6KB74_9ACTN</name>